<evidence type="ECO:0000256" key="1">
    <source>
        <dbReference type="ARBA" id="ARBA00023157"/>
    </source>
</evidence>
<dbReference type="GeneID" id="75577550"/>
<dbReference type="RefSeq" id="XP_051068014.1">
    <property type="nucleotide sequence ID" value="XM_051214830.1"/>
</dbReference>
<feature type="domain" description="Saposin B-type" evidence="3">
    <location>
        <begin position="33"/>
        <end position="115"/>
    </location>
</feature>
<dbReference type="CTD" id="75577550"/>
<protein>
    <recommendedName>
        <fullName evidence="3">Saposin B-type domain-containing protein</fullName>
    </recommendedName>
</protein>
<evidence type="ECO:0000259" key="3">
    <source>
        <dbReference type="PROSITE" id="PS50015"/>
    </source>
</evidence>
<name>A0A922IRG5_SCHHA</name>
<keyword evidence="1" id="KW-1015">Disulfide bond</keyword>
<evidence type="ECO:0000256" key="2">
    <source>
        <dbReference type="SAM" id="SignalP"/>
    </source>
</evidence>
<sequence>MLVTILFIFCIFYTSDAFKMTKVEENNYGMRNITWECEFCLSGCSLARYFVNDFYWRDIYMLGAEKLCAFISSEKIKKICDKYTSKYLPEILDAIGSVFVPEEICLDFNICNFTEIKMFTIQKRIENQSAIMLKMAEHHDMMQKENSQKIHENFQFYTV</sequence>
<feature type="signal peptide" evidence="2">
    <location>
        <begin position="1"/>
        <end position="17"/>
    </location>
</feature>
<reference evidence="4" key="3">
    <citation type="submission" date="2021-06" db="EMBL/GenBank/DDBJ databases">
        <title>Chromosome-level genome assembly for S. haematobium.</title>
        <authorList>
            <person name="Stroehlein A.J."/>
        </authorList>
    </citation>
    <scope>NUCLEOTIDE SEQUENCE</scope>
</reference>
<dbReference type="Gene3D" id="1.10.225.10">
    <property type="entry name" value="Saposin-like"/>
    <property type="match status" value="1"/>
</dbReference>
<dbReference type="AlphaFoldDB" id="A0A922IRG5"/>
<evidence type="ECO:0000313" key="4">
    <source>
        <dbReference type="EMBL" id="KAH9585357.1"/>
    </source>
</evidence>
<gene>
    <name evidence="4" type="ORF">MS3_00006640</name>
</gene>
<comment type="caution">
    <text evidence="4">The sequence shown here is derived from an EMBL/GenBank/DDBJ whole genome shotgun (WGS) entry which is preliminary data.</text>
</comment>
<organism evidence="4 5">
    <name type="scientific">Schistosoma haematobium</name>
    <name type="common">Blood fluke</name>
    <dbReference type="NCBI Taxonomy" id="6185"/>
    <lineage>
        <taxon>Eukaryota</taxon>
        <taxon>Metazoa</taxon>
        <taxon>Spiralia</taxon>
        <taxon>Lophotrochozoa</taxon>
        <taxon>Platyhelminthes</taxon>
        <taxon>Trematoda</taxon>
        <taxon>Digenea</taxon>
        <taxon>Strigeidida</taxon>
        <taxon>Schistosomatoidea</taxon>
        <taxon>Schistosomatidae</taxon>
        <taxon>Schistosoma</taxon>
    </lineage>
</organism>
<reference evidence="4" key="1">
    <citation type="journal article" date="2012" name="Nat. Genet.">
        <title>Whole-genome sequence of Schistosoma haematobium.</title>
        <authorList>
            <person name="Young N.D."/>
            <person name="Jex A.R."/>
            <person name="Li B."/>
            <person name="Liu S."/>
            <person name="Yang L."/>
            <person name="Xiong Z."/>
            <person name="Li Y."/>
            <person name="Cantacessi C."/>
            <person name="Hall R.S."/>
            <person name="Xu X."/>
            <person name="Chen F."/>
            <person name="Wu X."/>
            <person name="Zerlotini A."/>
            <person name="Oliveira G."/>
            <person name="Hofmann A."/>
            <person name="Zhang G."/>
            <person name="Fang X."/>
            <person name="Kang Y."/>
            <person name="Campbell B.E."/>
            <person name="Loukas A."/>
            <person name="Ranganathan S."/>
            <person name="Rollinson D."/>
            <person name="Rinaldi G."/>
            <person name="Brindley P.J."/>
            <person name="Yang H."/>
            <person name="Wang J."/>
            <person name="Wang J."/>
            <person name="Gasser R.B."/>
        </authorList>
    </citation>
    <scope>NUCLEOTIDE SEQUENCE</scope>
</reference>
<evidence type="ECO:0000313" key="5">
    <source>
        <dbReference type="Proteomes" id="UP000471633"/>
    </source>
</evidence>
<accession>A0A922IRG5</accession>
<keyword evidence="2" id="KW-0732">Signal</keyword>
<dbReference type="SUPFAM" id="SSF47862">
    <property type="entry name" value="Saposin"/>
    <property type="match status" value="1"/>
</dbReference>
<dbReference type="InterPro" id="IPR008139">
    <property type="entry name" value="SaposinB_dom"/>
</dbReference>
<reference evidence="4" key="4">
    <citation type="journal article" date="2022" name="PLoS Pathog.">
        <title>Chromosome-level genome of Schistosoma haematobium underpins genome-wide explorations of molecular variation.</title>
        <authorList>
            <person name="Stroehlein A.J."/>
            <person name="Korhonen P.K."/>
            <person name="Lee V.V."/>
            <person name="Ralph S.A."/>
            <person name="Mentink-Kane M."/>
            <person name="You H."/>
            <person name="McManus D.P."/>
            <person name="Tchuente L.T."/>
            <person name="Stothard J.R."/>
            <person name="Kaur P."/>
            <person name="Dudchenko O."/>
            <person name="Aiden E.L."/>
            <person name="Yang B."/>
            <person name="Yang H."/>
            <person name="Emery A.M."/>
            <person name="Webster B.L."/>
            <person name="Brindley P.J."/>
            <person name="Rollinson D."/>
            <person name="Chang B.C.H."/>
            <person name="Gasser R.B."/>
            <person name="Young N.D."/>
        </authorList>
    </citation>
    <scope>NUCLEOTIDE SEQUENCE</scope>
</reference>
<feature type="chain" id="PRO_5037196118" description="Saposin B-type domain-containing protein" evidence="2">
    <location>
        <begin position="18"/>
        <end position="159"/>
    </location>
</feature>
<dbReference type="PROSITE" id="PS50015">
    <property type="entry name" value="SAP_B"/>
    <property type="match status" value="1"/>
</dbReference>
<proteinExistence type="predicted"/>
<dbReference type="EMBL" id="AMPZ03000004">
    <property type="protein sequence ID" value="KAH9585357.1"/>
    <property type="molecule type" value="Genomic_DNA"/>
</dbReference>
<dbReference type="Proteomes" id="UP000471633">
    <property type="component" value="Unassembled WGS sequence"/>
</dbReference>
<keyword evidence="5" id="KW-1185">Reference proteome</keyword>
<reference evidence="4" key="2">
    <citation type="journal article" date="2019" name="Gigascience">
        <title>High-quality Schistosoma haematobium genome achieved by single-molecule and long-range sequencing.</title>
        <authorList>
            <person name="Stroehlein A.J."/>
            <person name="Korhonen P.K."/>
            <person name="Chong T.M."/>
            <person name="Lim Y.L."/>
            <person name="Chan K.G."/>
            <person name="Webster B."/>
            <person name="Rollinson D."/>
            <person name="Brindley P.J."/>
            <person name="Gasser R.B."/>
            <person name="Young N.D."/>
        </authorList>
    </citation>
    <scope>NUCLEOTIDE SEQUENCE</scope>
</reference>
<dbReference type="InterPro" id="IPR011001">
    <property type="entry name" value="Saposin-like"/>
</dbReference>